<feature type="transmembrane region" description="Helical" evidence="2">
    <location>
        <begin position="12"/>
        <end position="39"/>
    </location>
</feature>
<feature type="compositionally biased region" description="Basic and acidic residues" evidence="1">
    <location>
        <begin position="354"/>
        <end position="364"/>
    </location>
</feature>
<gene>
    <name evidence="3" type="ORF">H8730_04495</name>
</gene>
<keyword evidence="2" id="KW-1133">Transmembrane helix</keyword>
<proteinExistence type="predicted"/>
<reference evidence="3" key="1">
    <citation type="submission" date="2020-08" db="EMBL/GenBank/DDBJ databases">
        <title>Genome public.</title>
        <authorList>
            <person name="Liu C."/>
            <person name="Sun Q."/>
        </authorList>
    </citation>
    <scope>NUCLEOTIDE SEQUENCE</scope>
    <source>
        <strain evidence="3">NSJ-32</strain>
    </source>
</reference>
<protein>
    <submittedName>
        <fullName evidence="3">Uncharacterized protein</fullName>
    </submittedName>
</protein>
<accession>A0A926DT48</accession>
<organism evidence="3 4">
    <name type="scientific">Bianquea renquensis</name>
    <dbReference type="NCBI Taxonomy" id="2763661"/>
    <lineage>
        <taxon>Bacteria</taxon>
        <taxon>Bacillati</taxon>
        <taxon>Bacillota</taxon>
        <taxon>Clostridia</taxon>
        <taxon>Eubacteriales</taxon>
        <taxon>Bianqueaceae</taxon>
        <taxon>Bianquea</taxon>
    </lineage>
</organism>
<evidence type="ECO:0000256" key="2">
    <source>
        <dbReference type="SAM" id="Phobius"/>
    </source>
</evidence>
<feature type="transmembrane region" description="Helical" evidence="2">
    <location>
        <begin position="45"/>
        <end position="64"/>
    </location>
</feature>
<feature type="compositionally biased region" description="Basic residues" evidence="1">
    <location>
        <begin position="402"/>
        <end position="412"/>
    </location>
</feature>
<name>A0A926DT48_9FIRM</name>
<comment type="caution">
    <text evidence="3">The sequence shown here is derived from an EMBL/GenBank/DDBJ whole genome shotgun (WGS) entry which is preliminary data.</text>
</comment>
<evidence type="ECO:0000313" key="4">
    <source>
        <dbReference type="Proteomes" id="UP000657006"/>
    </source>
</evidence>
<feature type="region of interest" description="Disordered" evidence="1">
    <location>
        <begin position="392"/>
        <end position="412"/>
    </location>
</feature>
<feature type="transmembrane region" description="Helical" evidence="2">
    <location>
        <begin position="76"/>
        <end position="97"/>
    </location>
</feature>
<evidence type="ECO:0000313" key="3">
    <source>
        <dbReference type="EMBL" id="MBC8542805.1"/>
    </source>
</evidence>
<dbReference type="RefSeq" id="WP_177720431.1">
    <property type="nucleotide sequence ID" value="NZ_JACRSQ010000004.1"/>
</dbReference>
<dbReference type="AlphaFoldDB" id="A0A926DT48"/>
<feature type="transmembrane region" description="Helical" evidence="2">
    <location>
        <begin position="154"/>
        <end position="177"/>
    </location>
</feature>
<sequence>MSMTRYAPSGKFSAVGLIGMIFGGLLGAFIFGTVYIYLMNYFSNMVLRLIIIGGLIAGMSQWMIFLMRIGKIRRPVLAVGITALSLLFLLYSKWAVYVNMVQEIWKSTDKVWYANLAMPGFFETWWDTVTHPMDLWKAMVEINLRGFLLVNGRLMTGVPLAILWILETLLLLVIPLYRVALNARKPYVEGKGCWLTEEEEIVITYVQDYRTMRRALLKQEYSGLSALDYHVLEGQESHGVLTFYRRRDYTGPYITLANVKAIQAGPKKIRHRFVPIVRLVDIGEETAAELYARLHARMMEEESKDKEKATLTGKGSWKRWFIETRFNLRQWVSSLLADIRTVAAVKPEPESEDGQGKSEDVYEDGEKAVSIEEVTIHVPNITPEMEKEYIVKKAQEEEESKSRRKKKGPAQK</sequence>
<feature type="region of interest" description="Disordered" evidence="1">
    <location>
        <begin position="345"/>
        <end position="364"/>
    </location>
</feature>
<keyword evidence="2" id="KW-0472">Membrane</keyword>
<keyword evidence="4" id="KW-1185">Reference proteome</keyword>
<keyword evidence="2" id="KW-0812">Transmembrane</keyword>
<evidence type="ECO:0000256" key="1">
    <source>
        <dbReference type="SAM" id="MobiDB-lite"/>
    </source>
</evidence>
<dbReference type="Proteomes" id="UP000657006">
    <property type="component" value="Unassembled WGS sequence"/>
</dbReference>
<dbReference type="EMBL" id="JACRSQ010000004">
    <property type="protein sequence ID" value="MBC8542805.1"/>
    <property type="molecule type" value="Genomic_DNA"/>
</dbReference>